<dbReference type="SUPFAM" id="SSF103473">
    <property type="entry name" value="MFS general substrate transporter"/>
    <property type="match status" value="1"/>
</dbReference>
<dbReference type="Pfam" id="PF00854">
    <property type="entry name" value="PTR2"/>
    <property type="match status" value="1"/>
</dbReference>
<dbReference type="InterPro" id="IPR020846">
    <property type="entry name" value="MFS_dom"/>
</dbReference>
<keyword evidence="7 8" id="KW-0472">Membrane</keyword>
<dbReference type="InterPro" id="IPR050171">
    <property type="entry name" value="MFS_Transporters"/>
</dbReference>
<evidence type="ECO:0000259" key="9">
    <source>
        <dbReference type="PROSITE" id="PS50850"/>
    </source>
</evidence>
<evidence type="ECO:0000256" key="2">
    <source>
        <dbReference type="ARBA" id="ARBA00005982"/>
    </source>
</evidence>
<evidence type="ECO:0000256" key="5">
    <source>
        <dbReference type="ARBA" id="ARBA00022692"/>
    </source>
</evidence>
<dbReference type="InterPro" id="IPR036259">
    <property type="entry name" value="MFS_trans_sf"/>
</dbReference>
<feature type="transmembrane region" description="Helical" evidence="8">
    <location>
        <begin position="367"/>
        <end position="390"/>
    </location>
</feature>
<feature type="transmembrane region" description="Helical" evidence="8">
    <location>
        <begin position="468"/>
        <end position="487"/>
    </location>
</feature>
<dbReference type="Gene3D" id="1.20.1250.20">
    <property type="entry name" value="MFS general substrate transporter like domains"/>
    <property type="match status" value="1"/>
</dbReference>
<feature type="transmembrane region" description="Helical" evidence="8">
    <location>
        <begin position="231"/>
        <end position="248"/>
    </location>
</feature>
<evidence type="ECO:0000313" key="11">
    <source>
        <dbReference type="Proteomes" id="UP001553843"/>
    </source>
</evidence>
<proteinExistence type="inferred from homology"/>
<keyword evidence="11" id="KW-1185">Reference proteome</keyword>
<feature type="domain" description="Major facilitator superfamily (MFS) profile" evidence="9">
    <location>
        <begin position="29"/>
        <end position="493"/>
    </location>
</feature>
<dbReference type="Proteomes" id="UP001553843">
    <property type="component" value="Unassembled WGS sequence"/>
</dbReference>
<evidence type="ECO:0000256" key="6">
    <source>
        <dbReference type="ARBA" id="ARBA00022989"/>
    </source>
</evidence>
<dbReference type="PROSITE" id="PS01022">
    <property type="entry name" value="PTR2_1"/>
    <property type="match status" value="1"/>
</dbReference>
<dbReference type="RefSeq" id="WP_359773742.1">
    <property type="nucleotide sequence ID" value="NZ_JBEYRR010000001.1"/>
</dbReference>
<evidence type="ECO:0000256" key="3">
    <source>
        <dbReference type="ARBA" id="ARBA00022448"/>
    </source>
</evidence>
<dbReference type="EMBL" id="JBEYRS010000028">
    <property type="protein sequence ID" value="MEW2367620.1"/>
    <property type="molecule type" value="Genomic_DNA"/>
</dbReference>
<evidence type="ECO:0000256" key="8">
    <source>
        <dbReference type="SAM" id="Phobius"/>
    </source>
</evidence>
<feature type="transmembrane region" description="Helical" evidence="8">
    <location>
        <begin position="332"/>
        <end position="355"/>
    </location>
</feature>
<dbReference type="InterPro" id="IPR000109">
    <property type="entry name" value="POT_fam"/>
</dbReference>
<evidence type="ECO:0000256" key="7">
    <source>
        <dbReference type="ARBA" id="ARBA00023136"/>
    </source>
</evidence>
<dbReference type="InterPro" id="IPR005279">
    <property type="entry name" value="Dipep/tripep_permease"/>
</dbReference>
<dbReference type="CDD" id="cd17346">
    <property type="entry name" value="MFS_DtpA_like"/>
    <property type="match status" value="1"/>
</dbReference>
<evidence type="ECO:0000313" key="10">
    <source>
        <dbReference type="EMBL" id="MEW2367620.1"/>
    </source>
</evidence>
<protein>
    <submittedName>
        <fullName evidence="10">Oligopeptide:H+ symporter</fullName>
    </submittedName>
</protein>
<feature type="transmembrane region" description="Helical" evidence="8">
    <location>
        <begin position="296"/>
        <end position="320"/>
    </location>
</feature>
<dbReference type="NCBIfam" id="TIGR00924">
    <property type="entry name" value="yjdL_sub1_fam"/>
    <property type="match status" value="1"/>
</dbReference>
<feature type="transmembrane region" description="Helical" evidence="8">
    <location>
        <begin position="161"/>
        <end position="181"/>
    </location>
</feature>
<name>A0ABV3M7E6_9ACTN</name>
<evidence type="ECO:0000256" key="4">
    <source>
        <dbReference type="ARBA" id="ARBA00022475"/>
    </source>
</evidence>
<feature type="transmembrane region" description="Helical" evidence="8">
    <location>
        <begin position="260"/>
        <end position="280"/>
    </location>
</feature>
<keyword evidence="4" id="KW-1003">Cell membrane</keyword>
<feature type="transmembrane region" description="Helical" evidence="8">
    <location>
        <begin position="428"/>
        <end position="448"/>
    </location>
</feature>
<feature type="transmembrane region" description="Helical" evidence="8">
    <location>
        <begin position="187"/>
        <end position="206"/>
    </location>
</feature>
<feature type="transmembrane region" description="Helical" evidence="8">
    <location>
        <begin position="99"/>
        <end position="116"/>
    </location>
</feature>
<feature type="transmembrane region" description="Helical" evidence="8">
    <location>
        <begin position="402"/>
        <end position="421"/>
    </location>
</feature>
<gene>
    <name evidence="10" type="ORF">AB0887_37575</name>
</gene>
<dbReference type="InterPro" id="IPR018456">
    <property type="entry name" value="PTR2_symporter_CS"/>
</dbReference>
<keyword evidence="3" id="KW-0813">Transport</keyword>
<evidence type="ECO:0000256" key="1">
    <source>
        <dbReference type="ARBA" id="ARBA00004651"/>
    </source>
</evidence>
<organism evidence="10 11">
    <name type="scientific">Streptomyces huasconensis</name>
    <dbReference type="NCBI Taxonomy" id="1854574"/>
    <lineage>
        <taxon>Bacteria</taxon>
        <taxon>Bacillati</taxon>
        <taxon>Actinomycetota</taxon>
        <taxon>Actinomycetes</taxon>
        <taxon>Kitasatosporales</taxon>
        <taxon>Streptomycetaceae</taxon>
        <taxon>Streptomyces</taxon>
    </lineage>
</organism>
<accession>A0ABV3M7E6</accession>
<comment type="subcellular location">
    <subcellularLocation>
        <location evidence="1">Cell membrane</location>
        <topology evidence="1">Multi-pass membrane protein</topology>
    </subcellularLocation>
</comment>
<dbReference type="PANTHER" id="PTHR23517">
    <property type="entry name" value="RESISTANCE PROTEIN MDTM, PUTATIVE-RELATED-RELATED"/>
    <property type="match status" value="1"/>
</dbReference>
<sequence length="497" mass="52050">MTATPVTRGPRDEQPAETGILGRPRWFITLFGTDVWERFSFYGMSAILVLYASEPVAEGGLGLSDDDAALLFGSYMAAAFLASVPGGWLGDRLFGPHRAILYGGVVIGLGHLTLAVPSEVTFYPGLLLVALGTGLLKPNMANLLSTFYAPDDRSGRDAGFAVFYMSVQVSALIAPLVVGTVGESVNWHLGFGLAALGMALGLIQYVRGARHFGATGKVPERAADPAQRATVLRWSGAAAGLVAVGYGVDAAFGTFEVGHVMALVGLLCVVAPVGAFWRVIRNPLLTAAERSRVKTYIWLFLVSAVFWGLFLQGGSVFALFAKDSTDRDVLGFTIPASWFQSTIPLFVLLTAPFFARMWQRAGERLDTAVKFAVGMGCTGAAYLVLAVAALLGAHSGEPVSPLWLVASFLLLACGEVSFGPVGMSATTAIAPAAFVSQMVALFWLAGALGGGLGGNALKVSGEQAPGAAYFLSVGAVALLIGVILLLVRRPLTRKLGV</sequence>
<keyword evidence="6 8" id="KW-1133">Transmembrane helix</keyword>
<reference evidence="10 11" key="1">
    <citation type="submission" date="2024-06" db="EMBL/GenBank/DDBJ databases">
        <title>The Natural Products Discovery Center: Release of the First 8490 Sequenced Strains for Exploring Actinobacteria Biosynthetic Diversity.</title>
        <authorList>
            <person name="Kalkreuter E."/>
            <person name="Kautsar S.A."/>
            <person name="Yang D."/>
            <person name="Bader C.D."/>
            <person name="Teijaro C.N."/>
            <person name="Fluegel L."/>
            <person name="Davis C.M."/>
            <person name="Simpson J.R."/>
            <person name="Lauterbach L."/>
            <person name="Steele A.D."/>
            <person name="Gui C."/>
            <person name="Meng S."/>
            <person name="Li G."/>
            <person name="Viehrig K."/>
            <person name="Ye F."/>
            <person name="Su P."/>
            <person name="Kiefer A.F."/>
            <person name="Nichols A."/>
            <person name="Cepeda A.J."/>
            <person name="Yan W."/>
            <person name="Fan B."/>
            <person name="Jiang Y."/>
            <person name="Adhikari A."/>
            <person name="Zheng C.-J."/>
            <person name="Schuster L."/>
            <person name="Cowan T.M."/>
            <person name="Smanski M.J."/>
            <person name="Chevrette M.G."/>
            <person name="De Carvalho L.P.S."/>
            <person name="Shen B."/>
        </authorList>
    </citation>
    <scope>NUCLEOTIDE SEQUENCE [LARGE SCALE GENOMIC DNA]</scope>
    <source>
        <strain evidence="10 11">NPDC047833</strain>
    </source>
</reference>
<dbReference type="PROSITE" id="PS50850">
    <property type="entry name" value="MFS"/>
    <property type="match status" value="1"/>
</dbReference>
<comment type="caution">
    <text evidence="10">The sequence shown here is derived from an EMBL/GenBank/DDBJ whole genome shotgun (WGS) entry which is preliminary data.</text>
</comment>
<dbReference type="PANTHER" id="PTHR23517:SF15">
    <property type="entry name" value="PROTON-DEPENDENT OLIGOPEPTIDE FAMILY TRANSPORT PROTEIN"/>
    <property type="match status" value="1"/>
</dbReference>
<keyword evidence="5 8" id="KW-0812">Transmembrane</keyword>
<comment type="similarity">
    <text evidence="2">Belongs to the major facilitator superfamily. Proton-dependent oligopeptide transporter (POT/PTR) (TC 2.A.17) family.</text>
</comment>
<feature type="transmembrane region" description="Helical" evidence="8">
    <location>
        <begin position="122"/>
        <end position="140"/>
    </location>
</feature>
<feature type="transmembrane region" description="Helical" evidence="8">
    <location>
        <begin position="68"/>
        <end position="87"/>
    </location>
</feature>